<keyword evidence="1" id="KW-1133">Transmembrane helix</keyword>
<sequence length="96" mass="11247">MIFVFILQIAILGGLPFNGYRMKKYARVSLIIFSAFVLFLLVYTFFKFQDRHPDNNLNISYKNFEEREINSVGPETAPILHKNMLEILKNFTSNKP</sequence>
<dbReference type="Proteomes" id="UP000004478">
    <property type="component" value="Unassembled WGS sequence"/>
</dbReference>
<dbReference type="AlphaFoldDB" id="K1L098"/>
<accession>K1L098</accession>
<protein>
    <submittedName>
        <fullName evidence="2">Uncharacterized protein</fullName>
    </submittedName>
</protein>
<reference evidence="2 3" key="1">
    <citation type="journal article" date="2012" name="J. Bacteriol.">
        <title>Draft Genome Sequence of Cecembia lonarensis Strain LW9T, Isolated from Lonar Lake, a Haloalkaline Lake in India.</title>
        <authorList>
            <person name="Shivaji S."/>
            <person name="Ara S."/>
            <person name="Singh A."/>
            <person name="Pinnaka A.K."/>
        </authorList>
    </citation>
    <scope>NUCLEOTIDE SEQUENCE [LARGE SCALE GENOMIC DNA]</scope>
    <source>
        <strain evidence="2 3">LW9</strain>
    </source>
</reference>
<proteinExistence type="predicted"/>
<evidence type="ECO:0000313" key="3">
    <source>
        <dbReference type="Proteomes" id="UP000004478"/>
    </source>
</evidence>
<keyword evidence="1" id="KW-0812">Transmembrane</keyword>
<keyword evidence="1" id="KW-0472">Membrane</keyword>
<evidence type="ECO:0000256" key="1">
    <source>
        <dbReference type="SAM" id="Phobius"/>
    </source>
</evidence>
<evidence type="ECO:0000313" key="2">
    <source>
        <dbReference type="EMBL" id="EKB49755.1"/>
    </source>
</evidence>
<dbReference type="EMBL" id="AMGM01000019">
    <property type="protein sequence ID" value="EKB49755.1"/>
    <property type="molecule type" value="Genomic_DNA"/>
</dbReference>
<keyword evidence="3" id="KW-1185">Reference proteome</keyword>
<gene>
    <name evidence="2" type="ORF">B879_01662</name>
</gene>
<feature type="transmembrane region" description="Helical" evidence="1">
    <location>
        <begin position="26"/>
        <end position="46"/>
    </location>
</feature>
<organism evidence="2 3">
    <name type="scientific">Cecembia lonarensis (strain CCUG 58316 / KCTC 22772 / LW9)</name>
    <dbReference type="NCBI Taxonomy" id="1225176"/>
    <lineage>
        <taxon>Bacteria</taxon>
        <taxon>Pseudomonadati</taxon>
        <taxon>Bacteroidota</taxon>
        <taxon>Cytophagia</taxon>
        <taxon>Cytophagales</taxon>
        <taxon>Cyclobacteriaceae</taxon>
        <taxon>Cecembia</taxon>
    </lineage>
</organism>
<name>K1L098_CECL9</name>
<comment type="caution">
    <text evidence="2">The sequence shown here is derived from an EMBL/GenBank/DDBJ whole genome shotgun (WGS) entry which is preliminary data.</text>
</comment>
<dbReference type="PATRIC" id="fig|1225176.3.peg.1773"/>